<dbReference type="Pfam" id="PF02743">
    <property type="entry name" value="dCache_1"/>
    <property type="match status" value="1"/>
</dbReference>
<feature type="domain" description="HAMP" evidence="21">
    <location>
        <begin position="335"/>
        <end position="387"/>
    </location>
</feature>
<dbReference type="InterPro" id="IPR036097">
    <property type="entry name" value="HisK_dim/P_sf"/>
</dbReference>
<keyword evidence="11 22" id="KW-0067">ATP-binding</keyword>
<dbReference type="Gene3D" id="3.30.565.10">
    <property type="entry name" value="Histidine kinase-like ATPase, C-terminal domain"/>
    <property type="match status" value="1"/>
</dbReference>
<evidence type="ECO:0000256" key="14">
    <source>
        <dbReference type="ARBA" id="ARBA00023136"/>
    </source>
</evidence>
<dbReference type="CDD" id="cd18774">
    <property type="entry name" value="PDC2_HK_sensor"/>
    <property type="match status" value="1"/>
</dbReference>
<dbReference type="Proteomes" id="UP001172911">
    <property type="component" value="Unassembled WGS sequence"/>
</dbReference>
<dbReference type="InterPro" id="IPR011006">
    <property type="entry name" value="CheY-like_superfamily"/>
</dbReference>
<dbReference type="InterPro" id="IPR036890">
    <property type="entry name" value="HATPase_C_sf"/>
</dbReference>
<evidence type="ECO:0000256" key="16">
    <source>
        <dbReference type="PROSITE-ProRule" id="PRU00169"/>
    </source>
</evidence>
<dbReference type="InterPro" id="IPR004358">
    <property type="entry name" value="Sig_transdc_His_kin-like_C"/>
</dbReference>
<dbReference type="RefSeq" id="WP_304543642.1">
    <property type="nucleotide sequence ID" value="NZ_JARPTC010000019.1"/>
</dbReference>
<keyword evidence="17" id="KW-0175">Coiled coil</keyword>
<dbReference type="Gene3D" id="3.30.450.20">
    <property type="entry name" value="PAS domain"/>
    <property type="match status" value="1"/>
</dbReference>
<dbReference type="Pfam" id="PF00512">
    <property type="entry name" value="HisKA"/>
    <property type="match status" value="1"/>
</dbReference>
<organism evidence="22 23">
    <name type="scientific">Desulforamulus aquiferis</name>
    <dbReference type="NCBI Taxonomy" id="1397668"/>
    <lineage>
        <taxon>Bacteria</taxon>
        <taxon>Bacillati</taxon>
        <taxon>Bacillota</taxon>
        <taxon>Clostridia</taxon>
        <taxon>Eubacteriales</taxon>
        <taxon>Peptococcaceae</taxon>
        <taxon>Desulforamulus</taxon>
    </lineage>
</organism>
<keyword evidence="7" id="KW-0808">Transferase</keyword>
<dbReference type="InterPro" id="IPR029016">
    <property type="entry name" value="GAF-like_dom_sf"/>
</dbReference>
<dbReference type="Gene3D" id="3.40.50.2300">
    <property type="match status" value="1"/>
</dbReference>
<dbReference type="SUPFAM" id="SSF47384">
    <property type="entry name" value="Homodimeric domain of signal transducing histidine kinase"/>
    <property type="match status" value="1"/>
</dbReference>
<dbReference type="SUPFAM" id="SSF55874">
    <property type="entry name" value="ATPase domain of HSP90 chaperone/DNA topoisomerase II/histidine kinase"/>
    <property type="match status" value="1"/>
</dbReference>
<evidence type="ECO:0000256" key="17">
    <source>
        <dbReference type="SAM" id="Coils"/>
    </source>
</evidence>
<dbReference type="FunFam" id="3.30.565.10:FF:000023">
    <property type="entry name" value="PAS domain-containing sensor histidine kinase"/>
    <property type="match status" value="1"/>
</dbReference>
<evidence type="ECO:0000256" key="2">
    <source>
        <dbReference type="ARBA" id="ARBA00004651"/>
    </source>
</evidence>
<feature type="domain" description="Response regulatory" evidence="20">
    <location>
        <begin position="898"/>
        <end position="993"/>
    </location>
</feature>
<feature type="modified residue" description="4-aspartylphosphate" evidence="16">
    <location>
        <position position="946"/>
    </location>
</feature>
<dbReference type="SMART" id="SM00448">
    <property type="entry name" value="REC"/>
    <property type="match status" value="1"/>
</dbReference>
<comment type="function">
    <text evidence="15">May play the central regulatory role in sporulation. It may be an element of the effector pathway responsible for the activation of sporulation genes in response to nutritional stress. Spo0A may act in concert with spo0H (a sigma factor) to control the expression of some genes that are critical to the sporulation process.</text>
</comment>
<dbReference type="PRINTS" id="PR00344">
    <property type="entry name" value="BCTRLSENSOR"/>
</dbReference>
<dbReference type="Pfam" id="PF00072">
    <property type="entry name" value="Response_reg"/>
    <property type="match status" value="1"/>
</dbReference>
<feature type="transmembrane region" description="Helical" evidence="18">
    <location>
        <begin position="312"/>
        <end position="334"/>
    </location>
</feature>
<dbReference type="SUPFAM" id="SSF55781">
    <property type="entry name" value="GAF domain-like"/>
    <property type="match status" value="1"/>
</dbReference>
<dbReference type="SUPFAM" id="SSF144266">
    <property type="entry name" value="MPN010-like"/>
    <property type="match status" value="1"/>
</dbReference>
<dbReference type="PROSITE" id="PS50109">
    <property type="entry name" value="HIS_KIN"/>
    <property type="match status" value="1"/>
</dbReference>
<dbReference type="InterPro" id="IPR001789">
    <property type="entry name" value="Sig_transdc_resp-reg_receiver"/>
</dbReference>
<name>A0AAW7ZF93_9FIRM</name>
<dbReference type="InterPro" id="IPR029151">
    <property type="entry name" value="Sensor-like_sf"/>
</dbReference>
<evidence type="ECO:0000256" key="11">
    <source>
        <dbReference type="ARBA" id="ARBA00022840"/>
    </source>
</evidence>
<keyword evidence="5" id="KW-1003">Cell membrane</keyword>
<dbReference type="Gene3D" id="1.10.287.130">
    <property type="match status" value="1"/>
</dbReference>
<keyword evidence="8 18" id="KW-0812">Transmembrane</keyword>
<dbReference type="CDD" id="cd18773">
    <property type="entry name" value="PDC1_HK_sensor"/>
    <property type="match status" value="1"/>
</dbReference>
<accession>A0AAW7ZF93</accession>
<evidence type="ECO:0000259" key="21">
    <source>
        <dbReference type="PROSITE" id="PS50885"/>
    </source>
</evidence>
<feature type="coiled-coil region" evidence="17">
    <location>
        <begin position="546"/>
        <end position="615"/>
    </location>
</feature>
<proteinExistence type="predicted"/>
<dbReference type="Pfam" id="PF02518">
    <property type="entry name" value="HATPase_c"/>
    <property type="match status" value="1"/>
</dbReference>
<evidence type="ECO:0000256" key="5">
    <source>
        <dbReference type="ARBA" id="ARBA00022475"/>
    </source>
</evidence>
<dbReference type="PROSITE" id="PS50885">
    <property type="entry name" value="HAMP"/>
    <property type="match status" value="1"/>
</dbReference>
<dbReference type="GO" id="GO:0005524">
    <property type="term" value="F:ATP binding"/>
    <property type="evidence" value="ECO:0007669"/>
    <property type="project" value="UniProtKB-KW"/>
</dbReference>
<evidence type="ECO:0000256" key="12">
    <source>
        <dbReference type="ARBA" id="ARBA00022989"/>
    </source>
</evidence>
<dbReference type="SMART" id="SM00065">
    <property type="entry name" value="GAF"/>
    <property type="match status" value="1"/>
</dbReference>
<feature type="transmembrane region" description="Helical" evidence="18">
    <location>
        <begin position="21"/>
        <end position="47"/>
    </location>
</feature>
<comment type="catalytic activity">
    <reaction evidence="1">
        <text>ATP + protein L-histidine = ADP + protein N-phospho-L-histidine.</text>
        <dbReference type="EC" id="2.7.13.3"/>
    </reaction>
</comment>
<dbReference type="GO" id="GO:0000155">
    <property type="term" value="F:phosphorelay sensor kinase activity"/>
    <property type="evidence" value="ECO:0007669"/>
    <property type="project" value="InterPro"/>
</dbReference>
<reference evidence="22" key="1">
    <citation type="journal article" date="2023" name="J. Hazard. Mater.">
        <title>Anaerobic biodegradation of pyrene and benzo[a]pyrene by a new sulfate-reducing Desulforamulus aquiferis strain DSA.</title>
        <authorList>
            <person name="Zhang Z."/>
            <person name="Sun J."/>
            <person name="Gong X."/>
            <person name="Wang C."/>
            <person name="Wang H."/>
        </authorList>
    </citation>
    <scope>NUCLEOTIDE SEQUENCE</scope>
    <source>
        <strain evidence="22">DSA</strain>
    </source>
</reference>
<dbReference type="EC" id="2.7.13.3" evidence="3"/>
<dbReference type="SMART" id="SM00388">
    <property type="entry name" value="HisKA"/>
    <property type="match status" value="1"/>
</dbReference>
<feature type="domain" description="Histidine kinase" evidence="19">
    <location>
        <begin position="625"/>
        <end position="841"/>
    </location>
</feature>
<keyword evidence="10" id="KW-0418">Kinase</keyword>
<evidence type="ECO:0000256" key="7">
    <source>
        <dbReference type="ARBA" id="ARBA00022679"/>
    </source>
</evidence>
<evidence type="ECO:0000256" key="6">
    <source>
        <dbReference type="ARBA" id="ARBA00022553"/>
    </source>
</evidence>
<keyword evidence="6 16" id="KW-0597">Phosphoprotein</keyword>
<keyword evidence="23" id="KW-1185">Reference proteome</keyword>
<evidence type="ECO:0000256" key="4">
    <source>
        <dbReference type="ARBA" id="ARBA00018672"/>
    </source>
</evidence>
<dbReference type="CDD" id="cd06225">
    <property type="entry name" value="HAMP"/>
    <property type="match status" value="1"/>
</dbReference>
<evidence type="ECO:0000256" key="1">
    <source>
        <dbReference type="ARBA" id="ARBA00000085"/>
    </source>
</evidence>
<evidence type="ECO:0000256" key="3">
    <source>
        <dbReference type="ARBA" id="ARBA00012438"/>
    </source>
</evidence>
<dbReference type="InterPro" id="IPR033479">
    <property type="entry name" value="dCache_1"/>
</dbReference>
<dbReference type="InterPro" id="IPR005467">
    <property type="entry name" value="His_kinase_dom"/>
</dbReference>
<evidence type="ECO:0000256" key="9">
    <source>
        <dbReference type="ARBA" id="ARBA00022741"/>
    </source>
</evidence>
<evidence type="ECO:0000313" key="22">
    <source>
        <dbReference type="EMBL" id="MDO7788058.1"/>
    </source>
</evidence>
<dbReference type="SUPFAM" id="SSF52172">
    <property type="entry name" value="CheY-like"/>
    <property type="match status" value="1"/>
</dbReference>
<evidence type="ECO:0000256" key="10">
    <source>
        <dbReference type="ARBA" id="ARBA00022777"/>
    </source>
</evidence>
<dbReference type="CDD" id="cd16922">
    <property type="entry name" value="HATPase_EvgS-ArcB-TorS-like"/>
    <property type="match status" value="1"/>
</dbReference>
<protein>
    <recommendedName>
        <fullName evidence="4">Stage 0 sporulation protein A homolog</fullName>
        <ecNumber evidence="3">2.7.13.3</ecNumber>
    </recommendedName>
</protein>
<dbReference type="PROSITE" id="PS50110">
    <property type="entry name" value="RESPONSE_REGULATORY"/>
    <property type="match status" value="1"/>
</dbReference>
<keyword evidence="13" id="KW-0902">Two-component regulatory system</keyword>
<evidence type="ECO:0000313" key="23">
    <source>
        <dbReference type="Proteomes" id="UP001172911"/>
    </source>
</evidence>
<dbReference type="SMART" id="SM00387">
    <property type="entry name" value="HATPase_c"/>
    <property type="match status" value="1"/>
</dbReference>
<dbReference type="SUPFAM" id="SSF158472">
    <property type="entry name" value="HAMP domain-like"/>
    <property type="match status" value="1"/>
</dbReference>
<dbReference type="InterPro" id="IPR003594">
    <property type="entry name" value="HATPase_dom"/>
</dbReference>
<reference evidence="22" key="2">
    <citation type="submission" date="2023-03" db="EMBL/GenBank/DDBJ databases">
        <authorList>
            <person name="Zhang Z."/>
        </authorList>
    </citation>
    <scope>NUCLEOTIDE SEQUENCE</scope>
    <source>
        <strain evidence="22">DSA</strain>
    </source>
</reference>
<comment type="caution">
    <text evidence="22">The sequence shown here is derived from an EMBL/GenBank/DDBJ whole genome shotgun (WGS) entry which is preliminary data.</text>
</comment>
<keyword evidence="12 18" id="KW-1133">Transmembrane helix</keyword>
<evidence type="ECO:0000259" key="20">
    <source>
        <dbReference type="PROSITE" id="PS50110"/>
    </source>
</evidence>
<dbReference type="EMBL" id="JARPTC010000019">
    <property type="protein sequence ID" value="MDO7788058.1"/>
    <property type="molecule type" value="Genomic_DNA"/>
</dbReference>
<dbReference type="CDD" id="cd00082">
    <property type="entry name" value="HisKA"/>
    <property type="match status" value="1"/>
</dbReference>
<dbReference type="SUPFAM" id="SSF103190">
    <property type="entry name" value="Sensory domain-like"/>
    <property type="match status" value="1"/>
</dbReference>
<dbReference type="PANTHER" id="PTHR43047">
    <property type="entry name" value="TWO-COMPONENT HISTIDINE PROTEIN KINASE"/>
    <property type="match status" value="1"/>
</dbReference>
<dbReference type="GO" id="GO:0005886">
    <property type="term" value="C:plasma membrane"/>
    <property type="evidence" value="ECO:0007669"/>
    <property type="project" value="UniProtKB-SubCell"/>
</dbReference>
<dbReference type="Pfam" id="PF00672">
    <property type="entry name" value="HAMP"/>
    <property type="match status" value="1"/>
</dbReference>
<dbReference type="InterPro" id="IPR003660">
    <property type="entry name" value="HAMP_dom"/>
</dbReference>
<gene>
    <name evidence="22" type="ORF">P6N53_12570</name>
</gene>
<sequence length="993" mass="111139">MLKRFKSILTPLMPSFIRDSLRLKLLALVMLSLIILGFGSLSIIYYYELKINNERIDNNFSLIADILENDTNRWITERVNNIKMMSVNPQVNCAIQDIISESENSAAAEIKLVNYWNQMLQQYGIYDEIYFVTGQGKILVSTDWQRKEAFRPRDEIITKPLESGEIYIENAYLSYKTQKPSIAFSVPIKDTNNSIDNEAYLGVLVFRLDIDAVLKPMLESRMNLGRTGEVMLIKQDRTTITELRNQPGSALNYKIDSEPAKRVSEGESGIWYGKGYNGSDIIAVYRYIPKVQWGIIIRQESAEILASLQKSMYYSMALISITGIMILAILYFLINRSLKPMAIMADVAADVAQGDFNKRINVENKDEIGQLGSVLNKMASDLGQRFKLRSSRHQVLHTLVSTLDTKALLNNGLQTLCQCFQFKVGAIYLANHQEGTLLLKALYCPGSNLINQREKINIGEGLEGLAVTSRELQVLTDVPADTIYTVDWSGGTLIPRVIIQVPIIYGQEVLGVISLASLENVPSEIIEELGVIGTLTGIALNHALSYQKACELSNRLQEMNEQLAQQNEELNAQGEELQAQTEELRAQTEELQAQSEEMQAITEELQVKNDEIQEQGIRKTKFFAALSHELRAPLNAVIGFSDVLMDKVVGNINASQEKYLKEINKSGEHMLGLINDLLDFSKIETGQLSLNIKEVDPALALKETLTMVSSDIIKKELILNNHLDEDKYYIAADHDRLKQIYLNLLTNSVKFTPTGGTITIGARPSNDQLQIFISDTGVGIAPEFHEDIFEEFKQAPNTAQGGTGLGLAITKKLLLLMGGTIEVESQIGKGATFTLTLPLSEEGRPFYQKSQKWDTMVLSQDSIIAGEISVSYLPKPLNKDSLIELAEGFTRINKYKPTILVVDDEFSVRGFAVTVLKSKAQVLTAEDGYQGIDLALKYKPDIIILDITMPGADGFKVTEELRRHSWSKGLSIVISTSRNLTKEEKLRLKHFDE</sequence>
<evidence type="ECO:0000256" key="13">
    <source>
        <dbReference type="ARBA" id="ARBA00023012"/>
    </source>
</evidence>
<comment type="subcellular location">
    <subcellularLocation>
        <location evidence="2">Cell membrane</location>
        <topology evidence="2">Multi-pass membrane protein</topology>
    </subcellularLocation>
</comment>
<dbReference type="AlphaFoldDB" id="A0AAW7ZF93"/>
<keyword evidence="14 18" id="KW-0472">Membrane</keyword>
<keyword evidence="9" id="KW-0547">Nucleotide-binding</keyword>
<dbReference type="Gene3D" id="6.10.340.10">
    <property type="match status" value="1"/>
</dbReference>
<dbReference type="InterPro" id="IPR003661">
    <property type="entry name" value="HisK_dim/P_dom"/>
</dbReference>
<dbReference type="InterPro" id="IPR003018">
    <property type="entry name" value="GAF"/>
</dbReference>
<dbReference type="Gene3D" id="3.30.450.40">
    <property type="match status" value="1"/>
</dbReference>
<evidence type="ECO:0000256" key="18">
    <source>
        <dbReference type="SAM" id="Phobius"/>
    </source>
</evidence>
<evidence type="ECO:0000256" key="15">
    <source>
        <dbReference type="ARBA" id="ARBA00024867"/>
    </source>
</evidence>
<dbReference type="SMART" id="SM00304">
    <property type="entry name" value="HAMP"/>
    <property type="match status" value="1"/>
</dbReference>
<dbReference type="Pfam" id="PF13185">
    <property type="entry name" value="GAF_2"/>
    <property type="match status" value="1"/>
</dbReference>
<evidence type="ECO:0000259" key="19">
    <source>
        <dbReference type="PROSITE" id="PS50109"/>
    </source>
</evidence>
<evidence type="ECO:0000256" key="8">
    <source>
        <dbReference type="ARBA" id="ARBA00022692"/>
    </source>
</evidence>